<dbReference type="RefSeq" id="WP_012186020.1">
    <property type="nucleotide sequence ID" value="NC_009954.1"/>
</dbReference>
<dbReference type="PANTHER" id="PTHR43465">
    <property type="entry name" value="DUF1680 DOMAIN PROTEIN (AFU_ORTHOLOGUE AFUA_1G08910)"/>
    <property type="match status" value="1"/>
</dbReference>
<dbReference type="KEGG" id="cma:Cmaq_0969"/>
<dbReference type="GO" id="GO:0005975">
    <property type="term" value="P:carbohydrate metabolic process"/>
    <property type="evidence" value="ECO:0007669"/>
    <property type="project" value="InterPro"/>
</dbReference>
<dbReference type="STRING" id="397948.Cmaq_0969"/>
<accession>A8MDE5</accession>
<evidence type="ECO:0000313" key="4">
    <source>
        <dbReference type="EMBL" id="ABW01801.1"/>
    </source>
</evidence>
<dbReference type="InterPro" id="IPR049046">
    <property type="entry name" value="Beta-AFase-like_GH127_middle"/>
</dbReference>
<dbReference type="InterPro" id="IPR008928">
    <property type="entry name" value="6-hairpin_glycosidase_sf"/>
</dbReference>
<keyword evidence="5" id="KW-1185">Reference proteome</keyword>
<dbReference type="Pfam" id="PF07944">
    <property type="entry name" value="Beta-AFase-like_GH127_cat"/>
    <property type="match status" value="1"/>
</dbReference>
<evidence type="ECO:0000313" key="5">
    <source>
        <dbReference type="Proteomes" id="UP000001137"/>
    </source>
</evidence>
<dbReference type="Proteomes" id="UP000001137">
    <property type="component" value="Chromosome"/>
</dbReference>
<proteinExistence type="predicted"/>
<gene>
    <name evidence="4" type="ordered locus">Cmaq_0969</name>
</gene>
<feature type="domain" description="Non-reducing end beta-L-arabinofuranosidase-like GH127 middle" evidence="2">
    <location>
        <begin position="417"/>
        <end position="512"/>
    </location>
</feature>
<feature type="domain" description="Non-reducing end beta-L-arabinofuranosidase-like GH127 catalytic" evidence="1">
    <location>
        <begin position="23"/>
        <end position="406"/>
    </location>
</feature>
<feature type="domain" description="Non-reducing end beta-L-arabinofuranosidase-like GH127 C-terminal" evidence="3">
    <location>
        <begin position="515"/>
        <end position="627"/>
    </location>
</feature>
<sequence>MGVFIVDTSRSPYAKLRPVSMSDVKLTDGFWSPRLDKLVNVTLPTMYNLLEETGRIDNFRVVSGRVKGGFRGILFNDSDVYKWIEATAWALVNRRNDQLIKVLNDVVDIVAEAQLPDGYINTYFYHRLGERYRYLRQSHELYCAGHLIQAAVACRRSGVCVRLYNVALRLGNHIVDVINPSGLLAVDGHPEVEMAMVELYRESGDKRFLEEAVFQIESRGRGVLRNFRMPGSWDAGDEYFIDHKPLKDLREVPTGVHAVRFLYLMSGATDVVMETGDKALWEALSNLWVDLTGTRMYVTGGVGSRHEGEAIGEPYELPNDRAYSETCAAVANVMWNYRMLLATGDAKYADIMELALYNAALAGISLDGKSYFYVNPLANRGWHRRQPWFDVACCPPNIARLIASLPGYIYSTSSDGVWIHLYIASEAKVNLNGGIVELKVNTDYPWDGEVKVTVNPSKEDEFTIYLRIPGWSRGGKLLINGVEQGVELKPSTYLGVKRTWRSGDEVILRIPMSIELIASHPHVLANTARVAIKRGPLVYCLEQVDNPGVDVWDIVLKRTCRLEAKYVENLLNGVVVIEGEAYELRSQGELYKSLNDIRLSLRSIKFRAIPYYAWANRDPGPMTVWVPLIDYYGG</sequence>
<evidence type="ECO:0000259" key="2">
    <source>
        <dbReference type="Pfam" id="PF20736"/>
    </source>
</evidence>
<dbReference type="eggNOG" id="arCOG08628">
    <property type="taxonomic scope" value="Archaea"/>
</dbReference>
<dbReference type="SUPFAM" id="SSF48208">
    <property type="entry name" value="Six-hairpin glycosidases"/>
    <property type="match status" value="1"/>
</dbReference>
<dbReference type="Pfam" id="PF20737">
    <property type="entry name" value="Glyco_hydro127C"/>
    <property type="match status" value="1"/>
</dbReference>
<dbReference type="GeneID" id="5708591"/>
<dbReference type="PANTHER" id="PTHR43465:SF2">
    <property type="entry name" value="DUF1680 DOMAIN PROTEIN (AFU_ORTHOLOGUE AFUA_1G08910)"/>
    <property type="match status" value="1"/>
</dbReference>
<organism evidence="4 5">
    <name type="scientific">Caldivirga maquilingensis (strain ATCC 700844 / DSM 13496 / JCM 10307 / IC-167)</name>
    <dbReference type="NCBI Taxonomy" id="397948"/>
    <lineage>
        <taxon>Archaea</taxon>
        <taxon>Thermoproteota</taxon>
        <taxon>Thermoprotei</taxon>
        <taxon>Thermoproteales</taxon>
        <taxon>Thermoproteaceae</taxon>
        <taxon>Caldivirga</taxon>
    </lineage>
</organism>
<dbReference type="HOGENOM" id="CLU_013148_1_0_2"/>
<evidence type="ECO:0000259" key="1">
    <source>
        <dbReference type="Pfam" id="PF07944"/>
    </source>
</evidence>
<dbReference type="OrthoDB" id="371693at2157"/>
<dbReference type="EMBL" id="CP000852">
    <property type="protein sequence ID" value="ABW01801.1"/>
    <property type="molecule type" value="Genomic_DNA"/>
</dbReference>
<dbReference type="InterPro" id="IPR012878">
    <property type="entry name" value="Beta-AFase-like_GH127_cat"/>
</dbReference>
<dbReference type="InterPro" id="IPR049049">
    <property type="entry name" value="Beta-AFase-like_GH127_C"/>
</dbReference>
<dbReference type="InterPro" id="IPR049174">
    <property type="entry name" value="Beta-AFase-like"/>
</dbReference>
<protein>
    <recommendedName>
        <fullName evidence="6">Glycoside hydrolase family 127 protein</fullName>
    </recommendedName>
</protein>
<dbReference type="AlphaFoldDB" id="A8MDE5"/>
<dbReference type="Pfam" id="PF20736">
    <property type="entry name" value="Glyco_hydro127M"/>
    <property type="match status" value="1"/>
</dbReference>
<reference evidence="4 5" key="1">
    <citation type="submission" date="2007-10" db="EMBL/GenBank/DDBJ databases">
        <title>Complete sequence of Caldivirga maquilingensis IC-167.</title>
        <authorList>
            <consortium name="US DOE Joint Genome Institute"/>
            <person name="Copeland A."/>
            <person name="Lucas S."/>
            <person name="Lapidus A."/>
            <person name="Barry K."/>
            <person name="Glavina del Rio T."/>
            <person name="Dalin E."/>
            <person name="Tice H."/>
            <person name="Pitluck S."/>
            <person name="Saunders E."/>
            <person name="Brettin T."/>
            <person name="Bruce D."/>
            <person name="Detter J.C."/>
            <person name="Han C."/>
            <person name="Schmutz J."/>
            <person name="Larimer F."/>
            <person name="Land M."/>
            <person name="Hauser L."/>
            <person name="Kyrpides N."/>
            <person name="Ivanova N."/>
            <person name="Biddle J.F."/>
            <person name="Zhang Z."/>
            <person name="Fitz-Gibbon S.T."/>
            <person name="Lowe T.M."/>
            <person name="Saltikov C."/>
            <person name="House C.H."/>
            <person name="Richardson P."/>
        </authorList>
    </citation>
    <scope>NUCLEOTIDE SEQUENCE [LARGE SCALE GENOMIC DNA]</scope>
    <source>
        <strain evidence="5">ATCC 700844 / DSM 13496 / JCM 10307 / IC-167</strain>
    </source>
</reference>
<evidence type="ECO:0008006" key="6">
    <source>
        <dbReference type="Google" id="ProtNLM"/>
    </source>
</evidence>
<evidence type="ECO:0000259" key="3">
    <source>
        <dbReference type="Pfam" id="PF20737"/>
    </source>
</evidence>
<name>A8MDE5_CALMQ</name>